<comment type="caution">
    <text evidence="3">The sequence shown here is derived from an EMBL/GenBank/DDBJ whole genome shotgun (WGS) entry which is preliminary data.</text>
</comment>
<reference evidence="3 4" key="1">
    <citation type="submission" date="2018-09" db="EMBL/GenBank/DDBJ databases">
        <title>YIM 75507 draft genome.</title>
        <authorList>
            <person name="Tang S."/>
            <person name="Feng Y."/>
        </authorList>
    </citation>
    <scope>NUCLEOTIDE SEQUENCE [LARGE SCALE GENOMIC DNA]</scope>
    <source>
        <strain evidence="3 4">YIM 75507</strain>
    </source>
</reference>
<name>A0A3A4A5A0_9ACTN</name>
<dbReference type="PROSITE" id="PS51257">
    <property type="entry name" value="PROKAR_LIPOPROTEIN"/>
    <property type="match status" value="1"/>
</dbReference>
<evidence type="ECO:0000256" key="1">
    <source>
        <dbReference type="SAM" id="MobiDB-lite"/>
    </source>
</evidence>
<dbReference type="SUPFAM" id="SSF55166">
    <property type="entry name" value="Hedgehog/DD-peptidase"/>
    <property type="match status" value="1"/>
</dbReference>
<dbReference type="Gene3D" id="3.30.1380.10">
    <property type="match status" value="1"/>
</dbReference>
<evidence type="ECO:0000259" key="2">
    <source>
        <dbReference type="Pfam" id="PF13539"/>
    </source>
</evidence>
<gene>
    <name evidence="3" type="ORF">D5H75_36590</name>
</gene>
<proteinExistence type="predicted"/>
<dbReference type="AlphaFoldDB" id="A0A3A4A5A0"/>
<dbReference type="InterPro" id="IPR039561">
    <property type="entry name" value="Peptidase_M15C"/>
</dbReference>
<evidence type="ECO:0000313" key="4">
    <source>
        <dbReference type="Proteomes" id="UP000265768"/>
    </source>
</evidence>
<dbReference type="Pfam" id="PF13539">
    <property type="entry name" value="Peptidase_M15_4"/>
    <property type="match status" value="1"/>
</dbReference>
<dbReference type="RefSeq" id="WP_119931185.1">
    <property type="nucleotide sequence ID" value="NZ_QZEY01000023.1"/>
</dbReference>
<sequence>MNGQHKSKALAGVVAVLTLAGCGGGGGEQRPTSSATPSATPSPTAASPAPTKTAAPEFTAKISAVPRERVKHSWRPSCPVPLSRLRLITMTYWGFDNRPHTGEMVVNASAAEDIVSVFKKLYGFRYPIRRMELVDEYKASDHASIDADNTSAFNCRRATGSSNWSQHAYGLAVDLNPMENPYVSADGSYAHENAKRYVKRPKQPGVIHPGDRVVKAFASIGWGWGGSWPGTKDYQHFSSTGR</sequence>
<feature type="compositionally biased region" description="Low complexity" evidence="1">
    <location>
        <begin position="31"/>
        <end position="56"/>
    </location>
</feature>
<accession>A0A3A4A5A0</accession>
<dbReference type="OrthoDB" id="9799970at2"/>
<protein>
    <submittedName>
        <fullName evidence="3">M15 family peptidase</fullName>
    </submittedName>
</protein>
<dbReference type="EMBL" id="QZEY01000023">
    <property type="protein sequence ID" value="RJL22110.1"/>
    <property type="molecule type" value="Genomic_DNA"/>
</dbReference>
<keyword evidence="4" id="KW-1185">Reference proteome</keyword>
<feature type="region of interest" description="Disordered" evidence="1">
    <location>
        <begin position="23"/>
        <end position="57"/>
    </location>
</feature>
<feature type="domain" description="Peptidase M15C" evidence="2">
    <location>
        <begin position="159"/>
        <end position="238"/>
    </location>
</feature>
<organism evidence="3 4">
    <name type="scientific">Bailinhaonella thermotolerans</name>
    <dbReference type="NCBI Taxonomy" id="1070861"/>
    <lineage>
        <taxon>Bacteria</taxon>
        <taxon>Bacillati</taxon>
        <taxon>Actinomycetota</taxon>
        <taxon>Actinomycetes</taxon>
        <taxon>Streptosporangiales</taxon>
        <taxon>Streptosporangiaceae</taxon>
        <taxon>Bailinhaonella</taxon>
    </lineage>
</organism>
<dbReference type="InterPro" id="IPR009045">
    <property type="entry name" value="Zn_M74/Hedgehog-like"/>
</dbReference>
<evidence type="ECO:0000313" key="3">
    <source>
        <dbReference type="EMBL" id="RJL22110.1"/>
    </source>
</evidence>
<dbReference type="Proteomes" id="UP000265768">
    <property type="component" value="Unassembled WGS sequence"/>
</dbReference>
<dbReference type="GO" id="GO:0008233">
    <property type="term" value="F:peptidase activity"/>
    <property type="evidence" value="ECO:0007669"/>
    <property type="project" value="InterPro"/>
</dbReference>